<keyword evidence="3" id="KW-1185">Reference proteome</keyword>
<dbReference type="SMART" id="SM00089">
    <property type="entry name" value="PKD"/>
    <property type="match status" value="3"/>
</dbReference>
<dbReference type="Pfam" id="PF18911">
    <property type="entry name" value="PKD_4"/>
    <property type="match status" value="1"/>
</dbReference>
<dbReference type="Gene3D" id="2.60.40.10">
    <property type="entry name" value="Immunoglobulins"/>
    <property type="match status" value="2"/>
</dbReference>
<name>A0ABY4F4C2_9BACT</name>
<organism evidence="2 3">
    <name type="scientific">Hymenobacter cellulosivorans</name>
    <dbReference type="NCBI Taxonomy" id="2932249"/>
    <lineage>
        <taxon>Bacteria</taxon>
        <taxon>Pseudomonadati</taxon>
        <taxon>Bacteroidota</taxon>
        <taxon>Cytophagia</taxon>
        <taxon>Cytophagales</taxon>
        <taxon>Hymenobacteraceae</taxon>
        <taxon>Hymenobacter</taxon>
    </lineage>
</organism>
<dbReference type="InterPro" id="IPR026341">
    <property type="entry name" value="T9SS_type_B"/>
</dbReference>
<evidence type="ECO:0000313" key="3">
    <source>
        <dbReference type="Proteomes" id="UP000831785"/>
    </source>
</evidence>
<feature type="domain" description="PKD" evidence="1">
    <location>
        <begin position="322"/>
        <end position="392"/>
    </location>
</feature>
<reference evidence="2 3" key="1">
    <citation type="submission" date="2022-04" db="EMBL/GenBank/DDBJ databases">
        <title>Hymenobacter sp. isolated from the air.</title>
        <authorList>
            <person name="Won M."/>
            <person name="Lee C.-M."/>
            <person name="Woen H.-Y."/>
            <person name="Kwon S.-W."/>
        </authorList>
    </citation>
    <scope>NUCLEOTIDE SEQUENCE [LARGE SCALE GENOMIC DNA]</scope>
    <source>
        <strain evidence="3">5116 S-27</strain>
    </source>
</reference>
<dbReference type="PROSITE" id="PS50093">
    <property type="entry name" value="PKD"/>
    <property type="match status" value="1"/>
</dbReference>
<evidence type="ECO:0000259" key="1">
    <source>
        <dbReference type="PROSITE" id="PS50093"/>
    </source>
</evidence>
<protein>
    <submittedName>
        <fullName evidence="2">Gliding motility-associated C-terminal domain-containing protein</fullName>
    </submittedName>
</protein>
<gene>
    <name evidence="2" type="ORF">MUN80_15050</name>
</gene>
<dbReference type="InterPro" id="IPR022409">
    <property type="entry name" value="PKD/Chitinase_dom"/>
</dbReference>
<dbReference type="SUPFAM" id="SSF49299">
    <property type="entry name" value="PKD domain"/>
    <property type="match status" value="2"/>
</dbReference>
<dbReference type="RefSeq" id="WP_244714202.1">
    <property type="nucleotide sequence ID" value="NZ_CP095049.1"/>
</dbReference>
<dbReference type="Pfam" id="PF13585">
    <property type="entry name" value="CHU_C"/>
    <property type="match status" value="1"/>
</dbReference>
<evidence type="ECO:0000313" key="2">
    <source>
        <dbReference type="EMBL" id="UOQ51076.1"/>
    </source>
</evidence>
<dbReference type="SUPFAM" id="SSF82171">
    <property type="entry name" value="DPP6 N-terminal domain-like"/>
    <property type="match status" value="1"/>
</dbReference>
<accession>A0ABY4F4C2</accession>
<dbReference type="EMBL" id="CP095049">
    <property type="protein sequence ID" value="UOQ51076.1"/>
    <property type="molecule type" value="Genomic_DNA"/>
</dbReference>
<dbReference type="NCBIfam" id="TIGR04131">
    <property type="entry name" value="Bac_Flav_CTERM"/>
    <property type="match status" value="1"/>
</dbReference>
<dbReference type="InterPro" id="IPR000601">
    <property type="entry name" value="PKD_dom"/>
</dbReference>
<sequence length="784" mass="81613">MVTYEATATVSDGAGALLFYTNSVNVWNRNHQIMTNGLLIGGNESASQGALIVKNPANAAQYYVFVVDGCENQLRDGLKYSVVDMSQNNGLGAVTARGVQLSTISMTERVTAVPHANGRDTWIITHGWQSSTFYSYLLSPAGIATTPITTNIGSVHSGGGGTYGNANAVGYMKASPNGNKFAISMRDNIFELFDFNNNTGQFSNYVPLQRFYRSYGVAFSPNGTRLYGTTLDGGNIYQFNLLAGSANAIAASATLVATPGFCGALQLGPDKQIYLAQYNSQYLGAIPNPDALGTSCGFNDRAVFLGGRQSQLGLPNFPSSPAPVAPTATFSATSACLGTASSFTASTSPSLLNATFTWNYGDPASGSANTGTGQTSTHTYSTAGTYTVTLSVVAPGIVLPLSITQQVTVNALPVVNLGSVAQQVCQGSQLVLNAGPQPAGTTFRWQDGSTGTTYAAASTGIYTVDVTSAAGCVTRASVSVQVLPAPLVNLGPNRQVCQGQSLVLTAGAQPAGTTYRWQDGSTASTFAVGSAGTYTVQVTSPAGCTAQSSVAVQYVAPPTASLGAATQVLCEGQSLTLSAGAQPAGTTYRWQDGTTASTFTATRAGTYSVTVTSAAGCSTQAATTVTMSPVPSVQLGADISSCLDQPVLLQANAQPAGSTYRWQDGSTASTFAAVTAGTYSLVVTTPGGCTGQDEIVVRPSDCPFTIPNVFTPNGDRLNETFVLKGLNPQLWRLEVYNRWGTRIYQTASYDNKWDAAGQAAGTYYYLLTRIADGQQYRGWVEVVR</sequence>
<dbReference type="InterPro" id="IPR013783">
    <property type="entry name" value="Ig-like_fold"/>
</dbReference>
<dbReference type="InterPro" id="IPR035986">
    <property type="entry name" value="PKD_dom_sf"/>
</dbReference>
<proteinExistence type="predicted"/>
<dbReference type="CDD" id="cd00146">
    <property type="entry name" value="PKD"/>
    <property type="match status" value="1"/>
</dbReference>
<dbReference type="Proteomes" id="UP000831785">
    <property type="component" value="Chromosome"/>
</dbReference>